<evidence type="ECO:0008006" key="3">
    <source>
        <dbReference type="Google" id="ProtNLM"/>
    </source>
</evidence>
<dbReference type="InterPro" id="IPR029058">
    <property type="entry name" value="AB_hydrolase_fold"/>
</dbReference>
<dbReference type="Proteomes" id="UP001597168">
    <property type="component" value="Unassembled WGS sequence"/>
</dbReference>
<keyword evidence="2" id="KW-1185">Reference proteome</keyword>
<evidence type="ECO:0000313" key="1">
    <source>
        <dbReference type="EMBL" id="MFD1149420.1"/>
    </source>
</evidence>
<accession>A0ABW3QXK4</accession>
<dbReference type="RefSeq" id="WP_380724828.1">
    <property type="nucleotide sequence ID" value="NZ_JBHTLK010000105.1"/>
</dbReference>
<organism evidence="1 2">
    <name type="scientific">Saccharothrix hoggarensis</name>
    <dbReference type="NCBI Taxonomy" id="913853"/>
    <lineage>
        <taxon>Bacteria</taxon>
        <taxon>Bacillati</taxon>
        <taxon>Actinomycetota</taxon>
        <taxon>Actinomycetes</taxon>
        <taxon>Pseudonocardiales</taxon>
        <taxon>Pseudonocardiaceae</taxon>
        <taxon>Saccharothrix</taxon>
    </lineage>
</organism>
<evidence type="ECO:0000313" key="2">
    <source>
        <dbReference type="Proteomes" id="UP001597168"/>
    </source>
</evidence>
<gene>
    <name evidence="1" type="ORF">ACFQ3T_19980</name>
</gene>
<dbReference type="EMBL" id="JBHTLK010000105">
    <property type="protein sequence ID" value="MFD1149420.1"/>
    <property type="molecule type" value="Genomic_DNA"/>
</dbReference>
<name>A0ABW3QXK4_9PSEU</name>
<reference evidence="2" key="1">
    <citation type="journal article" date="2019" name="Int. J. Syst. Evol. Microbiol.">
        <title>The Global Catalogue of Microorganisms (GCM) 10K type strain sequencing project: providing services to taxonomists for standard genome sequencing and annotation.</title>
        <authorList>
            <consortium name="The Broad Institute Genomics Platform"/>
            <consortium name="The Broad Institute Genome Sequencing Center for Infectious Disease"/>
            <person name="Wu L."/>
            <person name="Ma J."/>
        </authorList>
    </citation>
    <scope>NUCLEOTIDE SEQUENCE [LARGE SCALE GENOMIC DNA]</scope>
    <source>
        <strain evidence="2">CCUG 60214</strain>
    </source>
</reference>
<sequence>MAITGEAAGTRYVAAPPAASGRRLVVVWHLRGTPGTPEDMAAAVPLTGVDAWRLYPALPPWDHHPDGHVHGYASMVETAVDALPALVRAARERFGCDDGPVDLVGGSAGGHVALLATTRDLVPVRRLAVVNPAVTAQAVVEASIDAGALDAHPWTDANVAAAEPLDVLARAAELDLPLLLLRGEHEYPAFRPVQEALCAAAPDARLVDVPGLPHMLVPTPDGPDVVATVDAEVTAWLA</sequence>
<proteinExistence type="predicted"/>
<protein>
    <recommendedName>
        <fullName evidence="3">Prolyl oligopeptidase family protein</fullName>
    </recommendedName>
</protein>
<dbReference type="SUPFAM" id="SSF53474">
    <property type="entry name" value="alpha/beta-Hydrolases"/>
    <property type="match status" value="1"/>
</dbReference>
<dbReference type="Gene3D" id="3.40.50.1820">
    <property type="entry name" value="alpha/beta hydrolase"/>
    <property type="match status" value="1"/>
</dbReference>
<comment type="caution">
    <text evidence="1">The sequence shown here is derived from an EMBL/GenBank/DDBJ whole genome shotgun (WGS) entry which is preliminary data.</text>
</comment>